<name>A0A6I4U3Q3_9SPHN</name>
<keyword evidence="4" id="KW-0288">FMN</keyword>
<keyword evidence="5" id="KW-0560">Oxidoreductase</keyword>
<dbReference type="InterPro" id="IPR000415">
    <property type="entry name" value="Nitroreductase-like"/>
</dbReference>
<accession>A0A6I4U3Q3</accession>
<feature type="domain" description="Nitroreductase" evidence="6">
    <location>
        <begin position="8"/>
        <end position="193"/>
    </location>
</feature>
<evidence type="ECO:0000256" key="2">
    <source>
        <dbReference type="ARBA" id="ARBA00007118"/>
    </source>
</evidence>
<protein>
    <submittedName>
        <fullName evidence="7">Nitroreductase</fullName>
    </submittedName>
</protein>
<dbReference type="Gene3D" id="3.40.109.10">
    <property type="entry name" value="NADH Oxidase"/>
    <property type="match status" value="1"/>
</dbReference>
<dbReference type="GO" id="GO:0016491">
    <property type="term" value="F:oxidoreductase activity"/>
    <property type="evidence" value="ECO:0007669"/>
    <property type="project" value="UniProtKB-KW"/>
</dbReference>
<proteinExistence type="inferred from homology"/>
<evidence type="ECO:0000313" key="8">
    <source>
        <dbReference type="Proteomes" id="UP000429229"/>
    </source>
</evidence>
<dbReference type="OrthoDB" id="9802510at2"/>
<evidence type="ECO:0000256" key="1">
    <source>
        <dbReference type="ARBA" id="ARBA00001917"/>
    </source>
</evidence>
<sequence length="219" mass="25404">MKVTEAVQSRRSVRAFTDQPVELETLRRVLDTARWAPSGCNYQPWEATVLTGEPLEALRAKLRQSEMQKPEYDWDAPKQEDRYKRRLYELSASMFQALGVAREDTQGRMAAMARNTESFGAPALLLCYFPRLMKEAQWSDTGMWLQTVMLLLREAGLDSCPQEYMAYFAEPIMEHIGVSRETHMFFCGLAIGYRDEDAAVNNFERDRVPLDETIRWQGW</sequence>
<dbReference type="Pfam" id="PF00881">
    <property type="entry name" value="Nitroreductase"/>
    <property type="match status" value="1"/>
</dbReference>
<organism evidence="7 8">
    <name type="scientific">Alteriqipengyuania halimionae</name>
    <dbReference type="NCBI Taxonomy" id="1926630"/>
    <lineage>
        <taxon>Bacteria</taxon>
        <taxon>Pseudomonadati</taxon>
        <taxon>Pseudomonadota</taxon>
        <taxon>Alphaproteobacteria</taxon>
        <taxon>Sphingomonadales</taxon>
        <taxon>Erythrobacteraceae</taxon>
        <taxon>Alteriqipengyuania</taxon>
    </lineage>
</organism>
<dbReference type="PANTHER" id="PTHR43673:SF2">
    <property type="entry name" value="NITROREDUCTASE"/>
    <property type="match status" value="1"/>
</dbReference>
<gene>
    <name evidence="7" type="ORF">GRI68_02615</name>
</gene>
<comment type="similarity">
    <text evidence="2">Belongs to the nitroreductase family.</text>
</comment>
<keyword evidence="3" id="KW-0285">Flavoprotein</keyword>
<evidence type="ECO:0000313" key="7">
    <source>
        <dbReference type="EMBL" id="MXP09071.1"/>
    </source>
</evidence>
<evidence type="ECO:0000256" key="3">
    <source>
        <dbReference type="ARBA" id="ARBA00022630"/>
    </source>
</evidence>
<dbReference type="InterPro" id="IPR029479">
    <property type="entry name" value="Nitroreductase"/>
</dbReference>
<evidence type="ECO:0000256" key="4">
    <source>
        <dbReference type="ARBA" id="ARBA00022643"/>
    </source>
</evidence>
<dbReference type="SUPFAM" id="SSF55469">
    <property type="entry name" value="FMN-dependent nitroreductase-like"/>
    <property type="match status" value="1"/>
</dbReference>
<comment type="caution">
    <text evidence="7">The sequence shown here is derived from an EMBL/GenBank/DDBJ whole genome shotgun (WGS) entry which is preliminary data.</text>
</comment>
<dbReference type="PANTHER" id="PTHR43673">
    <property type="entry name" value="NAD(P)H NITROREDUCTASE YDGI-RELATED"/>
    <property type="match status" value="1"/>
</dbReference>
<evidence type="ECO:0000259" key="6">
    <source>
        <dbReference type="Pfam" id="PF00881"/>
    </source>
</evidence>
<dbReference type="CDD" id="cd02136">
    <property type="entry name" value="PnbA_NfnB-like"/>
    <property type="match status" value="1"/>
</dbReference>
<dbReference type="Proteomes" id="UP000429229">
    <property type="component" value="Unassembled WGS sequence"/>
</dbReference>
<dbReference type="RefSeq" id="WP_160617810.1">
    <property type="nucleotide sequence ID" value="NZ_WTYR01000001.1"/>
</dbReference>
<keyword evidence="8" id="KW-1185">Reference proteome</keyword>
<reference evidence="7 8" key="1">
    <citation type="submission" date="2019-12" db="EMBL/GenBank/DDBJ databases">
        <title>Genomic-based taxomic classification of the family Erythrobacteraceae.</title>
        <authorList>
            <person name="Xu L."/>
        </authorList>
    </citation>
    <scope>NUCLEOTIDE SEQUENCE [LARGE SCALE GENOMIC DNA]</scope>
    <source>
        <strain evidence="7 8">LMG 29519</strain>
    </source>
</reference>
<dbReference type="AlphaFoldDB" id="A0A6I4U3Q3"/>
<comment type="cofactor">
    <cofactor evidence="1">
        <name>FMN</name>
        <dbReference type="ChEBI" id="CHEBI:58210"/>
    </cofactor>
</comment>
<dbReference type="EMBL" id="WTYR01000001">
    <property type="protein sequence ID" value="MXP09071.1"/>
    <property type="molecule type" value="Genomic_DNA"/>
</dbReference>
<evidence type="ECO:0000256" key="5">
    <source>
        <dbReference type="ARBA" id="ARBA00023002"/>
    </source>
</evidence>